<keyword evidence="4" id="KW-1185">Reference proteome</keyword>
<dbReference type="Proteomes" id="UP000308697">
    <property type="component" value="Unassembled WGS sequence"/>
</dbReference>
<evidence type="ECO:0000313" key="3">
    <source>
        <dbReference type="EMBL" id="TJZ49445.1"/>
    </source>
</evidence>
<name>A0A4U0N6T4_9ACTN</name>
<dbReference type="InterPro" id="IPR025736">
    <property type="entry name" value="PucR_C-HTH_dom"/>
</dbReference>
<dbReference type="OrthoDB" id="5243741at2"/>
<dbReference type="EMBL" id="SUMB01000009">
    <property type="protein sequence ID" value="TJZ49445.1"/>
    <property type="molecule type" value="Genomic_DNA"/>
</dbReference>
<gene>
    <name evidence="3" type="ORF">FCH28_24315</name>
</gene>
<evidence type="ECO:0000313" key="4">
    <source>
        <dbReference type="Proteomes" id="UP000308697"/>
    </source>
</evidence>
<dbReference type="InterPro" id="IPR051448">
    <property type="entry name" value="CdaR-like_regulators"/>
</dbReference>
<accession>A0A4U0N6T4</accession>
<feature type="region of interest" description="Disordered" evidence="1">
    <location>
        <begin position="215"/>
        <end position="241"/>
    </location>
</feature>
<protein>
    <submittedName>
        <fullName evidence="3">PucR family transcriptional regulator</fullName>
    </submittedName>
</protein>
<comment type="caution">
    <text evidence="3">The sequence shown here is derived from an EMBL/GenBank/DDBJ whole genome shotgun (WGS) entry which is preliminary data.</text>
</comment>
<proteinExistence type="predicted"/>
<feature type="domain" description="PucR C-terminal helix-turn-helix" evidence="2">
    <location>
        <begin position="147"/>
        <end position="201"/>
    </location>
</feature>
<evidence type="ECO:0000256" key="1">
    <source>
        <dbReference type="SAM" id="MobiDB-lite"/>
    </source>
</evidence>
<dbReference type="AlphaFoldDB" id="A0A4U0N6T4"/>
<dbReference type="InterPro" id="IPR042070">
    <property type="entry name" value="PucR_C-HTH_sf"/>
</dbReference>
<dbReference type="Gene3D" id="1.10.10.2840">
    <property type="entry name" value="PucR C-terminal helix-turn-helix domain"/>
    <property type="match status" value="1"/>
</dbReference>
<dbReference type="PANTHER" id="PTHR33744:SF1">
    <property type="entry name" value="DNA-BINDING TRANSCRIPTIONAL ACTIVATOR ADER"/>
    <property type="match status" value="1"/>
</dbReference>
<evidence type="ECO:0000259" key="2">
    <source>
        <dbReference type="Pfam" id="PF13556"/>
    </source>
</evidence>
<dbReference type="Pfam" id="PF13556">
    <property type="entry name" value="HTH_30"/>
    <property type="match status" value="1"/>
</dbReference>
<sequence length="241" mass="26502">MLKALCEQAEWPLPTTVRAVASAALWMPRWPGTVGRRPLVSVGGQGLCLLVPDPTARAEAVVAAAFDGVGAVMGPVVTTEEAGASLRWALSLLNLRSARDAAGVIFAENHLSTLTLLHNESLAKVLADRLLQPLAAFTPRQRERIEETLLAWLEWGGAPEVAKYLRIHPQTVRYRMRQIEKIFGQSLREPDMRFNLELALRTRQLMSAAPRAQPLHIPGRRMRGPEAVAGTSAREARKNGR</sequence>
<dbReference type="PANTHER" id="PTHR33744">
    <property type="entry name" value="CARBOHYDRATE DIACID REGULATOR"/>
    <property type="match status" value="1"/>
</dbReference>
<reference evidence="3 4" key="1">
    <citation type="submission" date="2019-04" db="EMBL/GenBank/DDBJ databases">
        <title>Streptomyces piniterrae sp. nov., a heliquinomycin-producing actinomycete isolated from rhizosphere soil of Pinus yunnanensis.</title>
        <authorList>
            <person name="Zhuang X."/>
            <person name="Zhao J."/>
        </authorList>
    </citation>
    <scope>NUCLEOTIDE SEQUENCE [LARGE SCALE GENOMIC DNA]</scope>
    <source>
        <strain evidence="4">jys28</strain>
    </source>
</reference>
<organism evidence="3 4">
    <name type="scientific">Streptomyces piniterrae</name>
    <dbReference type="NCBI Taxonomy" id="2571125"/>
    <lineage>
        <taxon>Bacteria</taxon>
        <taxon>Bacillati</taxon>
        <taxon>Actinomycetota</taxon>
        <taxon>Actinomycetes</taxon>
        <taxon>Kitasatosporales</taxon>
        <taxon>Streptomycetaceae</taxon>
        <taxon>Streptomyces</taxon>
    </lineage>
</organism>